<dbReference type="Gene3D" id="1.10.10.10">
    <property type="entry name" value="Winged helix-like DNA-binding domain superfamily/Winged helix DNA-binding domain"/>
    <property type="match status" value="1"/>
</dbReference>
<dbReference type="Proteomes" id="UP000676386">
    <property type="component" value="Unassembled WGS sequence"/>
</dbReference>
<evidence type="ECO:0000256" key="1">
    <source>
        <dbReference type="ARBA" id="ARBA00010641"/>
    </source>
</evidence>
<reference evidence="7 8" key="1">
    <citation type="submission" date="2021-04" db="EMBL/GenBank/DDBJ databases">
        <title>Chitinophaga sp. nov., isolated from the rhizosphere soil.</title>
        <authorList>
            <person name="He S."/>
        </authorList>
    </citation>
    <scope>NUCLEOTIDE SEQUENCE [LARGE SCALE GENOMIC DNA]</scope>
    <source>
        <strain evidence="7 8">2R12</strain>
    </source>
</reference>
<dbReference type="Pfam" id="PF04542">
    <property type="entry name" value="Sigma70_r2"/>
    <property type="match status" value="1"/>
</dbReference>
<gene>
    <name evidence="7" type="ORF">KE626_21740</name>
</gene>
<evidence type="ECO:0000256" key="3">
    <source>
        <dbReference type="ARBA" id="ARBA00023082"/>
    </source>
</evidence>
<evidence type="ECO:0000259" key="5">
    <source>
        <dbReference type="Pfam" id="PF04542"/>
    </source>
</evidence>
<dbReference type="InterPro" id="IPR013324">
    <property type="entry name" value="RNA_pol_sigma_r3/r4-like"/>
</dbReference>
<comment type="caution">
    <text evidence="7">The sequence shown here is derived from an EMBL/GenBank/DDBJ whole genome shotgun (WGS) entry which is preliminary data.</text>
</comment>
<dbReference type="PANTHER" id="PTHR43133">
    <property type="entry name" value="RNA POLYMERASE ECF-TYPE SIGMA FACTO"/>
    <property type="match status" value="1"/>
</dbReference>
<dbReference type="InterPro" id="IPR014284">
    <property type="entry name" value="RNA_pol_sigma-70_dom"/>
</dbReference>
<sequence length="226" mass="26069">MEKASLTEMEIDNEIINKILAGDKKLFEQLMRRHNASLFRIGMSILNHDADVEDVMQTTYINAYQHLAGFRQEAAFGTWLKRIMINECNQQLKRRKKMIKEDISVLDHQADSTTGTKESPVATVINKELNQALEQALLHVPEKYRIVFVMREIEQLGNTETARLLDISPVNVKVRLLRAKLMLRGKISAYYKQDLVFPFHLIRCDRIVYGALDQLGITPLRNFPTA</sequence>
<evidence type="ECO:0000313" key="7">
    <source>
        <dbReference type="EMBL" id="MBS0029962.1"/>
    </source>
</evidence>
<dbReference type="InterPro" id="IPR013249">
    <property type="entry name" value="RNA_pol_sigma70_r4_t2"/>
</dbReference>
<feature type="domain" description="RNA polymerase sigma factor 70 region 4 type 2" evidence="6">
    <location>
        <begin position="131"/>
        <end position="182"/>
    </location>
</feature>
<keyword evidence="8" id="KW-1185">Reference proteome</keyword>
<dbReference type="RefSeq" id="WP_211975087.1">
    <property type="nucleotide sequence ID" value="NZ_CBFHAM010000017.1"/>
</dbReference>
<protein>
    <submittedName>
        <fullName evidence="7">RNA polymerase sigma factor</fullName>
    </submittedName>
</protein>
<dbReference type="PANTHER" id="PTHR43133:SF51">
    <property type="entry name" value="RNA POLYMERASE SIGMA FACTOR"/>
    <property type="match status" value="1"/>
</dbReference>
<accession>A0ABS5J408</accession>
<dbReference type="InterPro" id="IPR036388">
    <property type="entry name" value="WH-like_DNA-bd_sf"/>
</dbReference>
<keyword evidence="2" id="KW-0805">Transcription regulation</keyword>
<keyword evidence="3" id="KW-0731">Sigma factor</keyword>
<evidence type="ECO:0000313" key="8">
    <source>
        <dbReference type="Proteomes" id="UP000676386"/>
    </source>
</evidence>
<organism evidence="7 8">
    <name type="scientific">Chitinophaga hostae</name>
    <dbReference type="NCBI Taxonomy" id="2831022"/>
    <lineage>
        <taxon>Bacteria</taxon>
        <taxon>Pseudomonadati</taxon>
        <taxon>Bacteroidota</taxon>
        <taxon>Chitinophagia</taxon>
        <taxon>Chitinophagales</taxon>
        <taxon>Chitinophagaceae</taxon>
        <taxon>Chitinophaga</taxon>
    </lineage>
</organism>
<dbReference type="EMBL" id="JAGTXB010000011">
    <property type="protein sequence ID" value="MBS0029962.1"/>
    <property type="molecule type" value="Genomic_DNA"/>
</dbReference>
<feature type="domain" description="RNA polymerase sigma-70 region 2" evidence="5">
    <location>
        <begin position="30"/>
        <end position="97"/>
    </location>
</feature>
<dbReference type="NCBIfam" id="TIGR02937">
    <property type="entry name" value="sigma70-ECF"/>
    <property type="match status" value="1"/>
</dbReference>
<dbReference type="SUPFAM" id="SSF88659">
    <property type="entry name" value="Sigma3 and sigma4 domains of RNA polymerase sigma factors"/>
    <property type="match status" value="1"/>
</dbReference>
<keyword evidence="4" id="KW-0804">Transcription</keyword>
<dbReference type="NCBIfam" id="NF008888">
    <property type="entry name" value="PRK11922.1"/>
    <property type="match status" value="1"/>
</dbReference>
<dbReference type="Gene3D" id="1.10.1740.10">
    <property type="match status" value="1"/>
</dbReference>
<dbReference type="InterPro" id="IPR039425">
    <property type="entry name" value="RNA_pol_sigma-70-like"/>
</dbReference>
<evidence type="ECO:0000259" key="6">
    <source>
        <dbReference type="Pfam" id="PF08281"/>
    </source>
</evidence>
<comment type="similarity">
    <text evidence="1">Belongs to the sigma-70 factor family. ECF subfamily.</text>
</comment>
<dbReference type="SUPFAM" id="SSF88946">
    <property type="entry name" value="Sigma2 domain of RNA polymerase sigma factors"/>
    <property type="match status" value="1"/>
</dbReference>
<dbReference type="InterPro" id="IPR013325">
    <property type="entry name" value="RNA_pol_sigma_r2"/>
</dbReference>
<dbReference type="InterPro" id="IPR007627">
    <property type="entry name" value="RNA_pol_sigma70_r2"/>
</dbReference>
<evidence type="ECO:0000256" key="4">
    <source>
        <dbReference type="ARBA" id="ARBA00023163"/>
    </source>
</evidence>
<dbReference type="Pfam" id="PF08281">
    <property type="entry name" value="Sigma70_r4_2"/>
    <property type="match status" value="1"/>
</dbReference>
<name>A0ABS5J408_9BACT</name>
<proteinExistence type="inferred from homology"/>
<evidence type="ECO:0000256" key="2">
    <source>
        <dbReference type="ARBA" id="ARBA00023015"/>
    </source>
</evidence>